<organism evidence="9">
    <name type="scientific">Camponotus floridanus</name>
    <name type="common">Florida carpenter ant</name>
    <dbReference type="NCBI Taxonomy" id="104421"/>
    <lineage>
        <taxon>Eukaryota</taxon>
        <taxon>Metazoa</taxon>
        <taxon>Ecdysozoa</taxon>
        <taxon>Arthropoda</taxon>
        <taxon>Hexapoda</taxon>
        <taxon>Insecta</taxon>
        <taxon>Pterygota</taxon>
        <taxon>Neoptera</taxon>
        <taxon>Endopterygota</taxon>
        <taxon>Hymenoptera</taxon>
        <taxon>Apocrita</taxon>
        <taxon>Aculeata</taxon>
        <taxon>Formicoidea</taxon>
        <taxon>Formicidae</taxon>
        <taxon>Formicinae</taxon>
        <taxon>Camponotus</taxon>
    </lineage>
</organism>
<dbReference type="Proteomes" id="UP000000311">
    <property type="component" value="Unassembled WGS sequence"/>
</dbReference>
<dbReference type="Pfam" id="PF00328">
    <property type="entry name" value="His_Phos_2"/>
    <property type="match status" value="1"/>
</dbReference>
<dbReference type="PANTHER" id="PTHR11567">
    <property type="entry name" value="ACID PHOSPHATASE-RELATED"/>
    <property type="match status" value="1"/>
</dbReference>
<evidence type="ECO:0000256" key="6">
    <source>
        <dbReference type="ARBA" id="ARBA00023157"/>
    </source>
</evidence>
<accession>E2AZX4</accession>
<name>E2AZX4_CAMFO</name>
<proteinExistence type="inferred from homology"/>
<keyword evidence="5" id="KW-0378">Hydrolase</keyword>
<keyword evidence="9" id="KW-1185">Reference proteome</keyword>
<evidence type="ECO:0000256" key="7">
    <source>
        <dbReference type="ARBA" id="ARBA00023180"/>
    </source>
</evidence>
<keyword evidence="7" id="KW-0325">Glycoprotein</keyword>
<dbReference type="CDD" id="cd07061">
    <property type="entry name" value="HP_HAP_like"/>
    <property type="match status" value="1"/>
</dbReference>
<keyword evidence="4" id="KW-0732">Signal</keyword>
<comment type="similarity">
    <text evidence="2">Belongs to the histidine acid phosphatase family.</text>
</comment>
<dbReference type="EC" id="3.1.3.2" evidence="3"/>
<dbReference type="InterPro" id="IPR029033">
    <property type="entry name" value="His_PPase_superfam"/>
</dbReference>
<evidence type="ECO:0000256" key="4">
    <source>
        <dbReference type="ARBA" id="ARBA00022729"/>
    </source>
</evidence>
<reference evidence="8 9" key="1">
    <citation type="journal article" date="2010" name="Science">
        <title>Genomic comparison of the ants Camponotus floridanus and Harpegnathos saltator.</title>
        <authorList>
            <person name="Bonasio R."/>
            <person name="Zhang G."/>
            <person name="Ye C."/>
            <person name="Mutti N.S."/>
            <person name="Fang X."/>
            <person name="Qin N."/>
            <person name="Donahue G."/>
            <person name="Yang P."/>
            <person name="Li Q."/>
            <person name="Li C."/>
            <person name="Zhang P."/>
            <person name="Huang Z."/>
            <person name="Berger S.L."/>
            <person name="Reinberg D."/>
            <person name="Wang J."/>
            <person name="Liebig J."/>
        </authorList>
    </citation>
    <scope>NUCLEOTIDE SEQUENCE [LARGE SCALE GENOMIC DNA]</scope>
    <source>
        <strain evidence="9">C129</strain>
    </source>
</reference>
<dbReference type="GO" id="GO:0003993">
    <property type="term" value="F:acid phosphatase activity"/>
    <property type="evidence" value="ECO:0007669"/>
    <property type="project" value="UniProtKB-EC"/>
</dbReference>
<evidence type="ECO:0000256" key="1">
    <source>
        <dbReference type="ARBA" id="ARBA00000032"/>
    </source>
</evidence>
<dbReference type="InParanoid" id="E2AZX4"/>
<comment type="catalytic activity">
    <reaction evidence="1">
        <text>a phosphate monoester + H2O = an alcohol + phosphate</text>
        <dbReference type="Rhea" id="RHEA:15017"/>
        <dbReference type="ChEBI" id="CHEBI:15377"/>
        <dbReference type="ChEBI" id="CHEBI:30879"/>
        <dbReference type="ChEBI" id="CHEBI:43474"/>
        <dbReference type="ChEBI" id="CHEBI:67140"/>
        <dbReference type="EC" id="3.1.3.2"/>
    </reaction>
</comment>
<dbReference type="AlphaFoldDB" id="E2AZX4"/>
<dbReference type="OMA" id="VESYPND"/>
<dbReference type="Gene3D" id="3.40.50.1240">
    <property type="entry name" value="Phosphoglycerate mutase-like"/>
    <property type="match status" value="1"/>
</dbReference>
<dbReference type="PANTHER" id="PTHR11567:SF211">
    <property type="entry name" value="PROSTATIC ACID PHOSPHATASE"/>
    <property type="match status" value="1"/>
</dbReference>
<evidence type="ECO:0000313" key="8">
    <source>
        <dbReference type="EMBL" id="EFN61023.1"/>
    </source>
</evidence>
<dbReference type="OrthoDB" id="10257284at2759"/>
<evidence type="ECO:0000256" key="2">
    <source>
        <dbReference type="ARBA" id="ARBA00005375"/>
    </source>
</evidence>
<evidence type="ECO:0000313" key="9">
    <source>
        <dbReference type="Proteomes" id="UP000000311"/>
    </source>
</evidence>
<evidence type="ECO:0000256" key="5">
    <source>
        <dbReference type="ARBA" id="ARBA00022801"/>
    </source>
</evidence>
<dbReference type="InterPro" id="IPR050645">
    <property type="entry name" value="Histidine_acid_phosphatase"/>
</dbReference>
<dbReference type="EMBL" id="GL444280">
    <property type="protein sequence ID" value="EFN61023.1"/>
    <property type="molecule type" value="Genomic_DNA"/>
</dbReference>
<dbReference type="SUPFAM" id="SSF53254">
    <property type="entry name" value="Phosphoglycerate mutase-like"/>
    <property type="match status" value="1"/>
</dbReference>
<dbReference type="InterPro" id="IPR000560">
    <property type="entry name" value="His_Pase_clade-2"/>
</dbReference>
<evidence type="ECO:0000256" key="3">
    <source>
        <dbReference type="ARBA" id="ARBA00012646"/>
    </source>
</evidence>
<sequence length="379" mass="43440">MEKFQCDLGIALIFCFGLLTTCIAIQSQGTKLRLVSAIFRHGDRTIEKNVESYPNDPYKNYNFYPDGNGQLTNAGKRRAYQLGLILRNRYNSFLGKVYYQPNIYAQSTEVVRTKMSLELVLAALYPPADVQKWNSLLPWQPVDFIYTNATYDELFTPYWCPKYIRLYDDMLQNNEIIKKKVADFASVMKRVSIYTRRNITTIFDLFDIYETLELETALGLRLPEWTQSFFPNGALMDAKLLQYDLLSYGILNKLNGGVLLRKIINDMNEVVNGTLKDRKLNLFSGHDLNVAAIMHTLNISCENVLRYTSSIIIELHEKNGEFFVKVIHYLGIPSTIIEKCIPGCEILCPYDKFIQLTSASTATNDELECPELLSVNANI</sequence>
<protein>
    <recommendedName>
        <fullName evidence="3">acid phosphatase</fullName>
        <ecNumber evidence="3">3.1.3.2</ecNumber>
    </recommendedName>
</protein>
<dbReference type="KEGG" id="cfo:105257828"/>
<keyword evidence="6" id="KW-1015">Disulfide bond</keyword>
<gene>
    <name evidence="8" type="ORF">EAG_14353</name>
</gene>